<comment type="caution">
    <text evidence="4">The sequence shown here is derived from an EMBL/GenBank/DDBJ whole genome shotgun (WGS) entry which is preliminary data.</text>
</comment>
<keyword evidence="5" id="KW-1185">Reference proteome</keyword>
<accession>A0ABP7SGE7</accession>
<dbReference type="InterPro" id="IPR011006">
    <property type="entry name" value="CheY-like_superfamily"/>
</dbReference>
<dbReference type="Pfam" id="PF00072">
    <property type="entry name" value="Response_reg"/>
    <property type="match status" value="1"/>
</dbReference>
<evidence type="ECO:0000313" key="5">
    <source>
        <dbReference type="Proteomes" id="UP001500235"/>
    </source>
</evidence>
<feature type="domain" description="Response regulatory" evidence="3">
    <location>
        <begin position="4"/>
        <end position="122"/>
    </location>
</feature>
<evidence type="ECO:0000313" key="4">
    <source>
        <dbReference type="EMBL" id="GAA4011428.1"/>
    </source>
</evidence>
<dbReference type="PANTHER" id="PTHR44591">
    <property type="entry name" value="STRESS RESPONSE REGULATOR PROTEIN 1"/>
    <property type="match status" value="1"/>
</dbReference>
<proteinExistence type="predicted"/>
<dbReference type="InterPro" id="IPR050595">
    <property type="entry name" value="Bact_response_regulator"/>
</dbReference>
<evidence type="ECO:0000259" key="3">
    <source>
        <dbReference type="PROSITE" id="PS50110"/>
    </source>
</evidence>
<reference evidence="5" key="1">
    <citation type="journal article" date="2019" name="Int. J. Syst. Evol. Microbiol.">
        <title>The Global Catalogue of Microorganisms (GCM) 10K type strain sequencing project: providing services to taxonomists for standard genome sequencing and annotation.</title>
        <authorList>
            <consortium name="The Broad Institute Genomics Platform"/>
            <consortium name="The Broad Institute Genome Sequencing Center for Infectious Disease"/>
            <person name="Wu L."/>
            <person name="Ma J."/>
        </authorList>
    </citation>
    <scope>NUCLEOTIDE SEQUENCE [LARGE SCALE GENOMIC DNA]</scope>
    <source>
        <strain evidence="5">JCM 17563</strain>
    </source>
</reference>
<gene>
    <name evidence="4" type="ORF">GCM10022280_06260</name>
</gene>
<dbReference type="SUPFAM" id="SSF52172">
    <property type="entry name" value="CheY-like"/>
    <property type="match status" value="1"/>
</dbReference>
<dbReference type="SMART" id="SM00448">
    <property type="entry name" value="REC"/>
    <property type="match status" value="1"/>
</dbReference>
<feature type="modified residue" description="4-aspartylphosphate" evidence="2">
    <location>
        <position position="55"/>
    </location>
</feature>
<sequence>MTDQILYIDDDDDLREVAMMALALDPGMEVTGCASGEEGIRLASGGCKPDLILLDVMMPTMDGPTTLAGLRELPHLADTPVVFITARAQASETEWLKGLGAVGVIAKPFDPMTLAQTVRGFLPA</sequence>
<evidence type="ECO:0000256" key="1">
    <source>
        <dbReference type="ARBA" id="ARBA00022553"/>
    </source>
</evidence>
<dbReference type="EMBL" id="BAABBQ010000001">
    <property type="protein sequence ID" value="GAA4011428.1"/>
    <property type="molecule type" value="Genomic_DNA"/>
</dbReference>
<dbReference type="PANTHER" id="PTHR44591:SF3">
    <property type="entry name" value="RESPONSE REGULATORY DOMAIN-CONTAINING PROTEIN"/>
    <property type="match status" value="1"/>
</dbReference>
<dbReference type="PROSITE" id="PS50110">
    <property type="entry name" value="RESPONSE_REGULATORY"/>
    <property type="match status" value="1"/>
</dbReference>
<protein>
    <submittedName>
        <fullName evidence="4">Response regulator</fullName>
    </submittedName>
</protein>
<organism evidence="4 5">
    <name type="scientific">Sphingomonas swuensis</name>
    <dbReference type="NCBI Taxonomy" id="977800"/>
    <lineage>
        <taxon>Bacteria</taxon>
        <taxon>Pseudomonadati</taxon>
        <taxon>Pseudomonadota</taxon>
        <taxon>Alphaproteobacteria</taxon>
        <taxon>Sphingomonadales</taxon>
        <taxon>Sphingomonadaceae</taxon>
        <taxon>Sphingomonas</taxon>
    </lineage>
</organism>
<dbReference type="InterPro" id="IPR001789">
    <property type="entry name" value="Sig_transdc_resp-reg_receiver"/>
</dbReference>
<evidence type="ECO:0000256" key="2">
    <source>
        <dbReference type="PROSITE-ProRule" id="PRU00169"/>
    </source>
</evidence>
<name>A0ABP7SGE7_9SPHN</name>
<dbReference type="Proteomes" id="UP001500235">
    <property type="component" value="Unassembled WGS sequence"/>
</dbReference>
<dbReference type="Gene3D" id="3.40.50.2300">
    <property type="match status" value="1"/>
</dbReference>
<dbReference type="RefSeq" id="WP_344705934.1">
    <property type="nucleotide sequence ID" value="NZ_BAABBQ010000001.1"/>
</dbReference>
<keyword evidence="1 2" id="KW-0597">Phosphoprotein</keyword>